<keyword evidence="2" id="KW-0812">Transmembrane</keyword>
<evidence type="ECO:0000313" key="3">
    <source>
        <dbReference type="EMBL" id="MBC3537072.1"/>
    </source>
</evidence>
<organism evidence="3 4">
    <name type="scientific">Megasphaera hominis</name>
    <dbReference type="NCBI Taxonomy" id="159836"/>
    <lineage>
        <taxon>Bacteria</taxon>
        <taxon>Bacillati</taxon>
        <taxon>Bacillota</taxon>
        <taxon>Negativicutes</taxon>
        <taxon>Veillonellales</taxon>
        <taxon>Veillonellaceae</taxon>
        <taxon>Megasphaera</taxon>
    </lineage>
</organism>
<accession>A0ABR6VIE5</accession>
<proteinExistence type="predicted"/>
<comment type="caution">
    <text evidence="3">The sequence shown here is derived from an EMBL/GenBank/DDBJ whole genome shotgun (WGS) entry which is preliminary data.</text>
</comment>
<gene>
    <name evidence="3" type="ORF">H8J70_07395</name>
</gene>
<evidence type="ECO:0000256" key="1">
    <source>
        <dbReference type="SAM" id="MobiDB-lite"/>
    </source>
</evidence>
<name>A0ABR6VIE5_9FIRM</name>
<protein>
    <submittedName>
        <fullName evidence="3">Uncharacterized protein</fullName>
    </submittedName>
</protein>
<keyword evidence="2" id="KW-0472">Membrane</keyword>
<evidence type="ECO:0000313" key="4">
    <source>
        <dbReference type="Proteomes" id="UP000606870"/>
    </source>
</evidence>
<keyword evidence="2" id="KW-1133">Transmembrane helix</keyword>
<keyword evidence="4" id="KW-1185">Reference proteome</keyword>
<feature type="region of interest" description="Disordered" evidence="1">
    <location>
        <begin position="93"/>
        <end position="129"/>
    </location>
</feature>
<dbReference type="Proteomes" id="UP000606870">
    <property type="component" value="Unassembled WGS sequence"/>
</dbReference>
<dbReference type="EMBL" id="JACOGK010000019">
    <property type="protein sequence ID" value="MBC3537072.1"/>
    <property type="molecule type" value="Genomic_DNA"/>
</dbReference>
<feature type="transmembrane region" description="Helical" evidence="2">
    <location>
        <begin position="15"/>
        <end position="32"/>
    </location>
</feature>
<sequence length="191" mass="20908">MEWIRNYTVHHTKTWLPYGAILLFLAGVWFLWDGPTDRQETIREKEIATRSLSPAFSSSDQTSSAIEKTTAGRPVYSLAGTLRRKPLGDLFSGATETGTKAAAPEQKETSPGVKPPWKDGRTDPARQAKAEPLPEVCGFIRQGSLGLVILKSSATTKACGPGDTIGGYYVTYVRHDAVGLTRQGETYEIYL</sequence>
<evidence type="ECO:0000256" key="2">
    <source>
        <dbReference type="SAM" id="Phobius"/>
    </source>
</evidence>
<feature type="compositionally biased region" description="Basic and acidic residues" evidence="1">
    <location>
        <begin position="116"/>
        <end position="129"/>
    </location>
</feature>
<reference evidence="3 4" key="1">
    <citation type="submission" date="2020-08" db="EMBL/GenBank/DDBJ databases">
        <authorList>
            <person name="Liu C."/>
            <person name="Sun Q."/>
        </authorList>
    </citation>
    <scope>NUCLEOTIDE SEQUENCE [LARGE SCALE GENOMIC DNA]</scope>
    <source>
        <strain evidence="3 4">NSJ-59</strain>
    </source>
</reference>